<dbReference type="GO" id="GO:0005737">
    <property type="term" value="C:cytoplasm"/>
    <property type="evidence" value="ECO:0007669"/>
    <property type="project" value="TreeGrafter"/>
</dbReference>
<reference evidence="1" key="1">
    <citation type="submission" date="2021-08" db="EMBL/GenBank/DDBJ databases">
        <title>Complete genome sequence of Moraxella sp strain PS-22.</title>
        <authorList>
            <person name="Das S.K."/>
        </authorList>
    </citation>
    <scope>NUCLEOTIDE SEQUENCE</scope>
    <source>
        <strain evidence="1">PS-22</strain>
    </source>
</reference>
<dbReference type="EMBL" id="JACSYB010000001">
    <property type="protein sequence ID" value="MCG8148441.1"/>
    <property type="molecule type" value="Genomic_DNA"/>
</dbReference>
<dbReference type="AlphaFoldDB" id="A0A9X2A383"/>
<proteinExistence type="predicted"/>
<dbReference type="CDD" id="cd07067">
    <property type="entry name" value="HP_PGM_like"/>
    <property type="match status" value="1"/>
</dbReference>
<sequence>MKKIYLIRHAQSESNAGQAVRPNHAINLTDVGKTQAQALADWLTDHISEPVTEIFVSQYLRTQQTAQPYLQSTKRTATVIDELHEFNFLDFDTIKDLSFDDIRVIADDFWQQHSAHRASELTDSFEHFVARVQKVRAYFDALPDGTYLVFTHGMWIGMLIWQLLLGDSPRLYNMKKFREFELATRPKNCEVLLLAPAGIKKVWVRNDGQDDEIR</sequence>
<keyword evidence="2" id="KW-1185">Reference proteome</keyword>
<organism evidence="1 2">
    <name type="scientific">Moraxella tetraodonis</name>
    <dbReference type="NCBI Taxonomy" id="2767221"/>
    <lineage>
        <taxon>Bacteria</taxon>
        <taxon>Pseudomonadati</taxon>
        <taxon>Pseudomonadota</taxon>
        <taxon>Gammaproteobacteria</taxon>
        <taxon>Moraxellales</taxon>
        <taxon>Moraxellaceae</taxon>
        <taxon>Moraxella</taxon>
    </lineage>
</organism>
<dbReference type="RefSeq" id="WP_239743375.1">
    <property type="nucleotide sequence ID" value="NZ_JACSYB010000001.1"/>
</dbReference>
<evidence type="ECO:0000313" key="2">
    <source>
        <dbReference type="Proteomes" id="UP001139238"/>
    </source>
</evidence>
<protein>
    <submittedName>
        <fullName evidence="1">Histidine phosphatase family protein</fullName>
    </submittedName>
</protein>
<comment type="caution">
    <text evidence="1">The sequence shown here is derived from an EMBL/GenBank/DDBJ whole genome shotgun (WGS) entry which is preliminary data.</text>
</comment>
<dbReference type="Proteomes" id="UP001139238">
    <property type="component" value="Unassembled WGS sequence"/>
</dbReference>
<evidence type="ECO:0000313" key="1">
    <source>
        <dbReference type="EMBL" id="MCG8148441.1"/>
    </source>
</evidence>
<dbReference type="SUPFAM" id="SSF53254">
    <property type="entry name" value="Phosphoglycerate mutase-like"/>
    <property type="match status" value="1"/>
</dbReference>
<dbReference type="Pfam" id="PF00300">
    <property type="entry name" value="His_Phos_1"/>
    <property type="match status" value="1"/>
</dbReference>
<accession>A0A9X2A383</accession>
<dbReference type="InterPro" id="IPR050275">
    <property type="entry name" value="PGM_Phosphatase"/>
</dbReference>
<dbReference type="InterPro" id="IPR029033">
    <property type="entry name" value="His_PPase_superfam"/>
</dbReference>
<dbReference type="PANTHER" id="PTHR48100">
    <property type="entry name" value="BROAD-SPECIFICITY PHOSPHATASE YOR283W-RELATED"/>
    <property type="match status" value="1"/>
</dbReference>
<dbReference type="SMART" id="SM00855">
    <property type="entry name" value="PGAM"/>
    <property type="match status" value="1"/>
</dbReference>
<dbReference type="InterPro" id="IPR013078">
    <property type="entry name" value="His_Pase_superF_clade-1"/>
</dbReference>
<dbReference type="Gene3D" id="3.40.50.1240">
    <property type="entry name" value="Phosphoglycerate mutase-like"/>
    <property type="match status" value="1"/>
</dbReference>
<name>A0A9X2A383_9GAMM</name>
<dbReference type="GO" id="GO:0016791">
    <property type="term" value="F:phosphatase activity"/>
    <property type="evidence" value="ECO:0007669"/>
    <property type="project" value="TreeGrafter"/>
</dbReference>
<dbReference type="PANTHER" id="PTHR48100:SF1">
    <property type="entry name" value="HISTIDINE PHOSPHATASE FAMILY PROTEIN-RELATED"/>
    <property type="match status" value="1"/>
</dbReference>
<gene>
    <name evidence="1" type="ORF">H9W84_09935</name>
</gene>